<dbReference type="PANTHER" id="PTHR18952">
    <property type="entry name" value="CARBONIC ANHYDRASE"/>
    <property type="match status" value="1"/>
</dbReference>
<dbReference type="InterPro" id="IPR041891">
    <property type="entry name" value="Alpha_CA_prokaryot-like"/>
</dbReference>
<dbReference type="EC" id="4.2.1.1" evidence="2"/>
<dbReference type="Pfam" id="PF00194">
    <property type="entry name" value="Carb_anhydrase"/>
    <property type="match status" value="1"/>
</dbReference>
<accession>A0ABS5Y7Q5</accession>
<name>A0ABS5Y7Q5_9CYAN</name>
<evidence type="ECO:0000256" key="2">
    <source>
        <dbReference type="ARBA" id="ARBA00012925"/>
    </source>
</evidence>
<comment type="caution">
    <text evidence="8">The sequence shown here is derived from an EMBL/GenBank/DDBJ whole genome shotgun (WGS) entry which is preliminary data.</text>
</comment>
<keyword evidence="3" id="KW-0479">Metal-binding</keyword>
<dbReference type="SUPFAM" id="SSF51069">
    <property type="entry name" value="Carbonic anhydrase"/>
    <property type="match status" value="1"/>
</dbReference>
<dbReference type="InterPro" id="IPR036398">
    <property type="entry name" value="CA_dom_sf"/>
</dbReference>
<dbReference type="InterPro" id="IPR001148">
    <property type="entry name" value="CA_dom"/>
</dbReference>
<evidence type="ECO:0000256" key="5">
    <source>
        <dbReference type="ARBA" id="ARBA00023239"/>
    </source>
</evidence>
<dbReference type="Gene3D" id="3.10.200.10">
    <property type="entry name" value="Alpha carbonic anhydrase"/>
    <property type="match status" value="1"/>
</dbReference>
<evidence type="ECO:0000256" key="3">
    <source>
        <dbReference type="ARBA" id="ARBA00022723"/>
    </source>
</evidence>
<evidence type="ECO:0000313" key="9">
    <source>
        <dbReference type="Proteomes" id="UP001196661"/>
    </source>
</evidence>
<dbReference type="PANTHER" id="PTHR18952:SF265">
    <property type="entry name" value="CARBONIC ANHYDRASE"/>
    <property type="match status" value="1"/>
</dbReference>
<evidence type="ECO:0000256" key="1">
    <source>
        <dbReference type="ARBA" id="ARBA00010718"/>
    </source>
</evidence>
<sequence>MDRRAVLKYSLLGLTASSLGMGSLQSIVKAAEGNGKKPSWGYTGAAGPESWGELSDEFAICSTGTSQSPINLTSAVDADLTSLSFDYQDTFLAIVNNGHTIQANYEPGSTLQLDGQSFELKQFHFHAPSEHIENGVPTAMEVHFVHQNPDTGALAVIGVFLKEGRLNQALQPIWSRMPKTTGGQKTLDTGFNASSLLPGDASQFYRYYGSLTTPPCSEVVNWIVMKEPISVSRIQVARFIQAIGERNARPVQSLNRRFLLD</sequence>
<dbReference type="Proteomes" id="UP001196661">
    <property type="component" value="Unassembled WGS sequence"/>
</dbReference>
<reference evidence="8 9" key="1">
    <citation type="journal article" date="2021" name="Mar. Drugs">
        <title>Genome Reduction and Secondary Metabolism of the Marine Sponge-Associated Cyanobacterium Leptothoe.</title>
        <authorList>
            <person name="Konstantinou D."/>
            <person name="Popin R.V."/>
            <person name="Fewer D.P."/>
            <person name="Sivonen K."/>
            <person name="Gkelis S."/>
        </authorList>
    </citation>
    <scope>NUCLEOTIDE SEQUENCE [LARGE SCALE GENOMIC DNA]</scope>
    <source>
        <strain evidence="8 9">TAU-MAC 1615</strain>
    </source>
</reference>
<evidence type="ECO:0000259" key="7">
    <source>
        <dbReference type="PROSITE" id="PS51144"/>
    </source>
</evidence>
<feature type="domain" description="Alpha-carbonic anhydrase" evidence="7">
    <location>
        <begin position="38"/>
        <end position="261"/>
    </location>
</feature>
<protein>
    <recommendedName>
        <fullName evidence="2">carbonic anhydrase</fullName>
        <ecNumber evidence="2">4.2.1.1</ecNumber>
    </recommendedName>
</protein>
<comment type="similarity">
    <text evidence="1">Belongs to the alpha-carbonic anhydrase family.</text>
</comment>
<comment type="catalytic activity">
    <reaction evidence="6">
        <text>hydrogencarbonate + H(+) = CO2 + H2O</text>
        <dbReference type="Rhea" id="RHEA:10748"/>
        <dbReference type="ChEBI" id="CHEBI:15377"/>
        <dbReference type="ChEBI" id="CHEBI:15378"/>
        <dbReference type="ChEBI" id="CHEBI:16526"/>
        <dbReference type="ChEBI" id="CHEBI:17544"/>
        <dbReference type="EC" id="4.2.1.1"/>
    </reaction>
</comment>
<dbReference type="SMART" id="SM01057">
    <property type="entry name" value="Carb_anhydrase"/>
    <property type="match status" value="1"/>
</dbReference>
<proteinExistence type="inferred from homology"/>
<dbReference type="InterPro" id="IPR023561">
    <property type="entry name" value="Carbonic_anhydrase_a-class"/>
</dbReference>
<organism evidence="8 9">
    <name type="scientific">Leptothoe kymatousa TAU-MAC 1615</name>
    <dbReference type="NCBI Taxonomy" id="2364775"/>
    <lineage>
        <taxon>Bacteria</taxon>
        <taxon>Bacillati</taxon>
        <taxon>Cyanobacteriota</taxon>
        <taxon>Cyanophyceae</taxon>
        <taxon>Nodosilineales</taxon>
        <taxon>Cymatolegaceae</taxon>
        <taxon>Leptothoe</taxon>
        <taxon>Leptothoe kymatousa</taxon>
    </lineage>
</organism>
<keyword evidence="5" id="KW-0456">Lyase</keyword>
<evidence type="ECO:0000256" key="6">
    <source>
        <dbReference type="ARBA" id="ARBA00048348"/>
    </source>
</evidence>
<dbReference type="PROSITE" id="PS51144">
    <property type="entry name" value="ALPHA_CA_2"/>
    <property type="match status" value="1"/>
</dbReference>
<evidence type="ECO:0000256" key="4">
    <source>
        <dbReference type="ARBA" id="ARBA00022833"/>
    </source>
</evidence>
<dbReference type="CDD" id="cd03124">
    <property type="entry name" value="alpha_CA_prokaryotic_like"/>
    <property type="match status" value="1"/>
</dbReference>
<keyword evidence="9" id="KW-1185">Reference proteome</keyword>
<evidence type="ECO:0000313" key="8">
    <source>
        <dbReference type="EMBL" id="MBT9312985.1"/>
    </source>
</evidence>
<gene>
    <name evidence="8" type="ORF">IXB28_12260</name>
</gene>
<dbReference type="EMBL" id="JADOER010000011">
    <property type="protein sequence ID" value="MBT9312985.1"/>
    <property type="molecule type" value="Genomic_DNA"/>
</dbReference>
<keyword evidence="4" id="KW-0862">Zinc</keyword>